<evidence type="ECO:0000259" key="4">
    <source>
        <dbReference type="PROSITE" id="PS01124"/>
    </source>
</evidence>
<dbReference type="InterPro" id="IPR018062">
    <property type="entry name" value="HTH_AraC-typ_CS"/>
</dbReference>
<dbReference type="PRINTS" id="PR00032">
    <property type="entry name" value="HTHARAC"/>
</dbReference>
<dbReference type="Pfam" id="PF12833">
    <property type="entry name" value="HTH_18"/>
    <property type="match status" value="1"/>
</dbReference>
<evidence type="ECO:0000256" key="2">
    <source>
        <dbReference type="ARBA" id="ARBA00023125"/>
    </source>
</evidence>
<dbReference type="GO" id="GO:0043565">
    <property type="term" value="F:sequence-specific DNA binding"/>
    <property type="evidence" value="ECO:0007669"/>
    <property type="project" value="InterPro"/>
</dbReference>
<evidence type="ECO:0000256" key="1">
    <source>
        <dbReference type="ARBA" id="ARBA00023015"/>
    </source>
</evidence>
<evidence type="ECO:0000313" key="6">
    <source>
        <dbReference type="Proteomes" id="UP000480178"/>
    </source>
</evidence>
<dbReference type="RefSeq" id="WP_162446628.1">
    <property type="nucleotide sequence ID" value="NZ_CP048222.1"/>
</dbReference>
<dbReference type="Proteomes" id="UP000480178">
    <property type="component" value="Chromosome"/>
</dbReference>
<dbReference type="PROSITE" id="PS00041">
    <property type="entry name" value="HTH_ARAC_FAMILY_1"/>
    <property type="match status" value="1"/>
</dbReference>
<keyword evidence="6" id="KW-1185">Reference proteome</keyword>
<evidence type="ECO:0000256" key="3">
    <source>
        <dbReference type="ARBA" id="ARBA00023163"/>
    </source>
</evidence>
<dbReference type="EMBL" id="CP048222">
    <property type="protein sequence ID" value="QHT70653.1"/>
    <property type="molecule type" value="Genomic_DNA"/>
</dbReference>
<dbReference type="PANTHER" id="PTHR47893:SF1">
    <property type="entry name" value="REGULATORY PROTEIN PCHR"/>
    <property type="match status" value="1"/>
</dbReference>
<accession>A0A6C0GSX9</accession>
<proteinExistence type="predicted"/>
<protein>
    <submittedName>
        <fullName evidence="5">Helix-turn-helix transcriptional regulator</fullName>
    </submittedName>
</protein>
<name>A0A6C0GSX9_9BACT</name>
<sequence length="332" mass="37758">MAIEIQDIADINSQLANKFFLAESNNQNLIEHTQTLALPFGNLFSKEWYFDGIRMGYSDWVFSRPIDMRWHYDIKVDLVTFQLNLHGALIIEDKETHASFLLPDHHHNLFYSNPGVNSSGLLKNNNGRVSLFMVQFTKDNFLSLTQGANEALDRFSESVMVGKPAVLSPRNLPLEASFKNVMHNILNCGYTAGIKKMYLLSKTIEFLVLQAEACNAALIPAYKSLKSAYDKECMVYAKEYLLKNLEVPPSISQLSKIVGINEYKLKRGFKEMFNNTVFGYVAEARLEIAKNDLLETDKKVIEIASDLGYSSLQHFSHAFKKKFGFSPNTLRK</sequence>
<dbReference type="InterPro" id="IPR009057">
    <property type="entry name" value="Homeodomain-like_sf"/>
</dbReference>
<dbReference type="PROSITE" id="PS01124">
    <property type="entry name" value="HTH_ARAC_FAMILY_2"/>
    <property type="match status" value="1"/>
</dbReference>
<dbReference type="InterPro" id="IPR053142">
    <property type="entry name" value="PchR_regulatory_protein"/>
</dbReference>
<gene>
    <name evidence="5" type="ORF">GXP67_30380</name>
</gene>
<keyword evidence="1" id="KW-0805">Transcription regulation</keyword>
<keyword evidence="3" id="KW-0804">Transcription</keyword>
<feature type="domain" description="HTH araC/xylS-type" evidence="4">
    <location>
        <begin position="235"/>
        <end position="332"/>
    </location>
</feature>
<dbReference type="SUPFAM" id="SSF46689">
    <property type="entry name" value="Homeodomain-like"/>
    <property type="match status" value="2"/>
</dbReference>
<dbReference type="InterPro" id="IPR020449">
    <property type="entry name" value="Tscrpt_reg_AraC-type_HTH"/>
</dbReference>
<evidence type="ECO:0000313" key="5">
    <source>
        <dbReference type="EMBL" id="QHT70653.1"/>
    </source>
</evidence>
<dbReference type="PANTHER" id="PTHR47893">
    <property type="entry name" value="REGULATORY PROTEIN PCHR"/>
    <property type="match status" value="1"/>
</dbReference>
<dbReference type="GO" id="GO:0003700">
    <property type="term" value="F:DNA-binding transcription factor activity"/>
    <property type="evidence" value="ECO:0007669"/>
    <property type="project" value="InterPro"/>
</dbReference>
<organism evidence="5 6">
    <name type="scientific">Rhodocytophaga rosea</name>
    <dbReference type="NCBI Taxonomy" id="2704465"/>
    <lineage>
        <taxon>Bacteria</taxon>
        <taxon>Pseudomonadati</taxon>
        <taxon>Bacteroidota</taxon>
        <taxon>Cytophagia</taxon>
        <taxon>Cytophagales</taxon>
        <taxon>Rhodocytophagaceae</taxon>
        <taxon>Rhodocytophaga</taxon>
    </lineage>
</organism>
<dbReference type="Gene3D" id="1.10.10.60">
    <property type="entry name" value="Homeodomain-like"/>
    <property type="match status" value="1"/>
</dbReference>
<keyword evidence="2" id="KW-0238">DNA-binding</keyword>
<dbReference type="KEGG" id="rhoz:GXP67_30380"/>
<reference evidence="5 6" key="1">
    <citation type="submission" date="2020-01" db="EMBL/GenBank/DDBJ databases">
        <authorList>
            <person name="Kim M.K."/>
        </authorList>
    </citation>
    <scope>NUCLEOTIDE SEQUENCE [LARGE SCALE GENOMIC DNA]</scope>
    <source>
        <strain evidence="5 6">172606-1</strain>
    </source>
</reference>
<dbReference type="AlphaFoldDB" id="A0A6C0GSX9"/>
<dbReference type="SMART" id="SM00342">
    <property type="entry name" value="HTH_ARAC"/>
    <property type="match status" value="1"/>
</dbReference>
<dbReference type="InterPro" id="IPR018060">
    <property type="entry name" value="HTH_AraC"/>
</dbReference>